<dbReference type="AlphaFoldDB" id="A0A0F9CKZ9"/>
<accession>A0A0F9CKZ9</accession>
<reference evidence="1" key="1">
    <citation type="journal article" date="2015" name="Nature">
        <title>Complex archaea that bridge the gap between prokaryotes and eukaryotes.</title>
        <authorList>
            <person name="Spang A."/>
            <person name="Saw J.H."/>
            <person name="Jorgensen S.L."/>
            <person name="Zaremba-Niedzwiedzka K."/>
            <person name="Martijn J."/>
            <person name="Lind A.E."/>
            <person name="van Eijk R."/>
            <person name="Schleper C."/>
            <person name="Guy L."/>
            <person name="Ettema T.J."/>
        </authorList>
    </citation>
    <scope>NUCLEOTIDE SEQUENCE</scope>
</reference>
<dbReference type="EMBL" id="LAZR01032829">
    <property type="protein sequence ID" value="KKL49804.1"/>
    <property type="molecule type" value="Genomic_DNA"/>
</dbReference>
<organism evidence="1">
    <name type="scientific">marine sediment metagenome</name>
    <dbReference type="NCBI Taxonomy" id="412755"/>
    <lineage>
        <taxon>unclassified sequences</taxon>
        <taxon>metagenomes</taxon>
        <taxon>ecological metagenomes</taxon>
    </lineage>
</organism>
<sequence length="46" mass="5325">MYYKNPNGTFTVISRSNPNIKWIVSADMRSCNCPKFKWILKGQSPC</sequence>
<feature type="non-terminal residue" evidence="1">
    <location>
        <position position="46"/>
    </location>
</feature>
<protein>
    <submittedName>
        <fullName evidence="1">Uncharacterized protein</fullName>
    </submittedName>
</protein>
<name>A0A0F9CKZ9_9ZZZZ</name>
<proteinExistence type="predicted"/>
<gene>
    <name evidence="1" type="ORF">LCGC14_2311890</name>
</gene>
<comment type="caution">
    <text evidence="1">The sequence shown here is derived from an EMBL/GenBank/DDBJ whole genome shotgun (WGS) entry which is preliminary data.</text>
</comment>
<evidence type="ECO:0000313" key="1">
    <source>
        <dbReference type="EMBL" id="KKL49804.1"/>
    </source>
</evidence>